<dbReference type="PANTHER" id="PTHR30273">
    <property type="entry name" value="PERIPLASMIC SIGNAL SENSOR AND SIGMA FACTOR ACTIVATOR FECR-RELATED"/>
    <property type="match status" value="1"/>
</dbReference>
<dbReference type="GO" id="GO:0016989">
    <property type="term" value="F:sigma factor antagonist activity"/>
    <property type="evidence" value="ECO:0007669"/>
    <property type="project" value="TreeGrafter"/>
</dbReference>
<keyword evidence="1" id="KW-0812">Transmembrane</keyword>
<protein>
    <submittedName>
        <fullName evidence="4">FecR domain-containing protein</fullName>
    </submittedName>
</protein>
<gene>
    <name evidence="4" type="ORF">IFJ75_08370</name>
</gene>
<dbReference type="Gene3D" id="2.60.120.1440">
    <property type="match status" value="1"/>
</dbReference>
<dbReference type="Pfam" id="PF04773">
    <property type="entry name" value="FecR"/>
    <property type="match status" value="1"/>
</dbReference>
<evidence type="ECO:0000259" key="3">
    <source>
        <dbReference type="Pfam" id="PF16220"/>
    </source>
</evidence>
<dbReference type="InterPro" id="IPR012373">
    <property type="entry name" value="Ferrdict_sens_TM"/>
</dbReference>
<proteinExistence type="predicted"/>
<dbReference type="Proteomes" id="UP000663918">
    <property type="component" value="Chromosome"/>
</dbReference>
<feature type="transmembrane region" description="Helical" evidence="1">
    <location>
        <begin position="80"/>
        <end position="103"/>
    </location>
</feature>
<accession>A0A975GXE5</accession>
<keyword evidence="1" id="KW-1133">Transmembrane helix</keyword>
<name>A0A975GXE5_9CAUL</name>
<dbReference type="RefSeq" id="WP_207932123.1">
    <property type="nucleotide sequence ID" value="NZ_CP062222.1"/>
</dbReference>
<organism evidence="4 5">
    <name type="scientific">Brevundimonas goettingensis</name>
    <dbReference type="NCBI Taxonomy" id="2774190"/>
    <lineage>
        <taxon>Bacteria</taxon>
        <taxon>Pseudomonadati</taxon>
        <taxon>Pseudomonadota</taxon>
        <taxon>Alphaproteobacteria</taxon>
        <taxon>Caulobacterales</taxon>
        <taxon>Caulobacteraceae</taxon>
        <taxon>Brevundimonas</taxon>
    </lineage>
</organism>
<evidence type="ECO:0000313" key="5">
    <source>
        <dbReference type="Proteomes" id="UP000663918"/>
    </source>
</evidence>
<reference evidence="4" key="1">
    <citation type="submission" date="2020-09" db="EMBL/GenBank/DDBJ databases">
        <title>Brevundimonas sp. LVF2 isolated from a puddle in Goettingen, Germany.</title>
        <authorList>
            <person name="Friedrich I."/>
            <person name="Klassen A."/>
            <person name="Hannes N."/>
            <person name="Schneider D."/>
            <person name="Hertel R."/>
            <person name="Daniel R."/>
        </authorList>
    </citation>
    <scope>NUCLEOTIDE SEQUENCE</scope>
    <source>
        <strain evidence="4">LVF2</strain>
    </source>
</reference>
<dbReference type="EMBL" id="CP062222">
    <property type="protein sequence ID" value="QTC92843.1"/>
    <property type="molecule type" value="Genomic_DNA"/>
</dbReference>
<evidence type="ECO:0000256" key="1">
    <source>
        <dbReference type="SAM" id="Phobius"/>
    </source>
</evidence>
<dbReference type="PIRSF" id="PIRSF018266">
    <property type="entry name" value="FecR"/>
    <property type="match status" value="1"/>
</dbReference>
<dbReference type="PANTHER" id="PTHR30273:SF2">
    <property type="entry name" value="PROTEIN FECR"/>
    <property type="match status" value="1"/>
</dbReference>
<feature type="domain" description="FecR protein" evidence="2">
    <location>
        <begin position="107"/>
        <end position="199"/>
    </location>
</feature>
<sequence>MTGVETVQQIQDEAADWAVRLDAGELDGDGQGRLDAWLAGDPRRRGALLRARAGLELILEPEPGEVRDAMSRPRRMDRRTLFGGLGAAAAAAALGTLALIPVLNDRRYKTDIGEIRRVPLRDGSLAAINTDTEIAVDLQPRQRAIRLERGEAWFQVAKDPSRPFVVTAGDARVRAVGTAFSVRRRVMGVEVLVTEGVVEVWSGKSGAARRVSAGNQIFVSDSAGPAKPLHRPLEMDRALAWRDGQIVLDGDTIAAAVHEFNRYNVRKIVVTDPQLEGRRIVGWFHTNEPDSFARAVAASEAAELDVSGDVILLGG</sequence>
<evidence type="ECO:0000313" key="4">
    <source>
        <dbReference type="EMBL" id="QTC92843.1"/>
    </source>
</evidence>
<evidence type="ECO:0000259" key="2">
    <source>
        <dbReference type="Pfam" id="PF04773"/>
    </source>
</evidence>
<dbReference type="AlphaFoldDB" id="A0A975GXE5"/>
<dbReference type="InterPro" id="IPR032623">
    <property type="entry name" value="FecR_N"/>
</dbReference>
<dbReference type="Pfam" id="PF16220">
    <property type="entry name" value="DUF4880"/>
    <property type="match status" value="1"/>
</dbReference>
<keyword evidence="5" id="KW-1185">Reference proteome</keyword>
<keyword evidence="1" id="KW-0472">Membrane</keyword>
<dbReference type="KEGG" id="bgoe:IFJ75_08370"/>
<dbReference type="InterPro" id="IPR006860">
    <property type="entry name" value="FecR"/>
</dbReference>
<feature type="domain" description="FecR N-terminal" evidence="3">
    <location>
        <begin position="12"/>
        <end position="52"/>
    </location>
</feature>